<proteinExistence type="predicted"/>
<dbReference type="EMBL" id="DRBS01000210">
    <property type="protein sequence ID" value="HDD44285.1"/>
    <property type="molecule type" value="Genomic_DNA"/>
</dbReference>
<dbReference type="InterPro" id="IPR027417">
    <property type="entry name" value="P-loop_NTPase"/>
</dbReference>
<dbReference type="SMART" id="SM00382">
    <property type="entry name" value="AAA"/>
    <property type="match status" value="1"/>
</dbReference>
<protein>
    <submittedName>
        <fullName evidence="2">ATP-binding protein</fullName>
    </submittedName>
</protein>
<dbReference type="InterPro" id="IPR003593">
    <property type="entry name" value="AAA+_ATPase"/>
</dbReference>
<gene>
    <name evidence="2" type="ORF">ENG63_05435</name>
</gene>
<feature type="domain" description="AAA+ ATPase" evidence="1">
    <location>
        <begin position="25"/>
        <end position="156"/>
    </location>
</feature>
<dbReference type="PANTHER" id="PTHR33295">
    <property type="entry name" value="ATPASE"/>
    <property type="match status" value="1"/>
</dbReference>
<dbReference type="GO" id="GO:0005524">
    <property type="term" value="F:ATP binding"/>
    <property type="evidence" value="ECO:0007669"/>
    <property type="project" value="UniProtKB-KW"/>
</dbReference>
<name>A0A7C0U384_DESA2</name>
<dbReference type="Proteomes" id="UP000886289">
    <property type="component" value="Unassembled WGS sequence"/>
</dbReference>
<evidence type="ECO:0000259" key="1">
    <source>
        <dbReference type="SMART" id="SM00382"/>
    </source>
</evidence>
<dbReference type="PANTHER" id="PTHR33295:SF18">
    <property type="entry name" value="AAA+ ATPASE DOMAIN-CONTAINING PROTEIN"/>
    <property type="match status" value="1"/>
</dbReference>
<accession>A0A7C0U384</accession>
<comment type="caution">
    <text evidence="2">The sequence shown here is derived from an EMBL/GenBank/DDBJ whole genome shotgun (WGS) entry which is preliminary data.</text>
</comment>
<sequence>MLEQIGSLKLYPRAVFPYIIKWLPVKELILILGARQVGKTYLLYNFIKYLLAQGVSERQIFYFDLENIEYLELVNSGVDNFLRYLRTYTTDKKYIFLDEIQYMDNPTNFLKLLVDHYSQEIKLFVTGSSGLTMRHKFKDALVGRRITFEIFPLNFKEFLIFKEKTHIIRILEAAASQMEPLLPIHHREVIDYYEEYVLYGGYPAVVLLNDVDMKRQYLNDIYNAYVHKDISAIFNIENITAYNRLVKFLALQMGNLLNVQELSKTLSITRKTVEKFLKILEDTYVCHLVTPFLVISKKN</sequence>
<dbReference type="AlphaFoldDB" id="A0A7C0U384"/>
<dbReference type="Pfam" id="PF13173">
    <property type="entry name" value="AAA_14"/>
    <property type="match status" value="1"/>
</dbReference>
<dbReference type="InterPro" id="IPR025420">
    <property type="entry name" value="DUF4143"/>
</dbReference>
<organism evidence="2">
    <name type="scientific">Desulfofervidus auxilii</name>
    <dbReference type="NCBI Taxonomy" id="1621989"/>
    <lineage>
        <taxon>Bacteria</taxon>
        <taxon>Pseudomonadati</taxon>
        <taxon>Thermodesulfobacteriota</taxon>
        <taxon>Candidatus Desulfofervidia</taxon>
        <taxon>Candidatus Desulfofervidales</taxon>
        <taxon>Candidatus Desulfofervidaceae</taxon>
        <taxon>Candidatus Desulfofervidus</taxon>
    </lineage>
</organism>
<dbReference type="SUPFAM" id="SSF52540">
    <property type="entry name" value="P-loop containing nucleoside triphosphate hydrolases"/>
    <property type="match status" value="1"/>
</dbReference>
<evidence type="ECO:0000313" key="2">
    <source>
        <dbReference type="EMBL" id="HDD44285.1"/>
    </source>
</evidence>
<keyword evidence="2" id="KW-0547">Nucleotide-binding</keyword>
<dbReference type="Pfam" id="PF13635">
    <property type="entry name" value="DUF4143"/>
    <property type="match status" value="1"/>
</dbReference>
<keyword evidence="2" id="KW-0067">ATP-binding</keyword>
<reference evidence="2" key="1">
    <citation type="journal article" date="2020" name="mSystems">
        <title>Genome- and Community-Level Interaction Insights into Carbon Utilization and Element Cycling Functions of Hydrothermarchaeota in Hydrothermal Sediment.</title>
        <authorList>
            <person name="Zhou Z."/>
            <person name="Liu Y."/>
            <person name="Xu W."/>
            <person name="Pan J."/>
            <person name="Luo Z.H."/>
            <person name="Li M."/>
        </authorList>
    </citation>
    <scope>NUCLEOTIDE SEQUENCE [LARGE SCALE GENOMIC DNA]</scope>
    <source>
        <strain evidence="2">HyVt-233</strain>
    </source>
</reference>
<dbReference type="Gene3D" id="3.40.50.300">
    <property type="entry name" value="P-loop containing nucleotide triphosphate hydrolases"/>
    <property type="match status" value="1"/>
</dbReference>
<dbReference type="InterPro" id="IPR041682">
    <property type="entry name" value="AAA_14"/>
</dbReference>